<reference evidence="2 3" key="1">
    <citation type="journal article" date="2024" name="IMA Fungus">
        <title>IMA Genome - F19 : A genome assembly and annotation guide to empower mycologists, including annotated draft genome sequences of Ceratocystis pirilliformis, Diaporthe australafricana, Fusarium ophioides, Paecilomyces lecythidis, and Sporothrix stenoceras.</title>
        <authorList>
            <person name="Aylward J."/>
            <person name="Wilson A.M."/>
            <person name="Visagie C.M."/>
            <person name="Spraker J."/>
            <person name="Barnes I."/>
            <person name="Buitendag C."/>
            <person name="Ceriani C."/>
            <person name="Del Mar Angel L."/>
            <person name="du Plessis D."/>
            <person name="Fuchs T."/>
            <person name="Gasser K."/>
            <person name="Kramer D."/>
            <person name="Li W."/>
            <person name="Munsamy K."/>
            <person name="Piso A."/>
            <person name="Price J.L."/>
            <person name="Sonnekus B."/>
            <person name="Thomas C."/>
            <person name="van der Nest A."/>
            <person name="van Dijk A."/>
            <person name="van Heerden A."/>
            <person name="van Vuuren N."/>
            <person name="Yilmaz N."/>
            <person name="Duong T.A."/>
            <person name="van der Merwe N.A."/>
            <person name="Wingfield M.J."/>
            <person name="Wingfield B.D."/>
        </authorList>
    </citation>
    <scope>NUCLEOTIDE SEQUENCE [LARGE SCALE GENOMIC DNA]</scope>
    <source>
        <strain evidence="2 3">CMW 5346</strain>
    </source>
</reference>
<feature type="region of interest" description="Disordered" evidence="1">
    <location>
        <begin position="632"/>
        <end position="668"/>
    </location>
</feature>
<feature type="compositionally biased region" description="Low complexity" evidence="1">
    <location>
        <begin position="100"/>
        <end position="112"/>
    </location>
</feature>
<feature type="compositionally biased region" description="Low complexity" evidence="1">
    <location>
        <begin position="134"/>
        <end position="152"/>
    </location>
</feature>
<evidence type="ECO:0000313" key="2">
    <source>
        <dbReference type="EMBL" id="KAL1903176.1"/>
    </source>
</evidence>
<dbReference type="Proteomes" id="UP001583186">
    <property type="component" value="Unassembled WGS sequence"/>
</dbReference>
<feature type="compositionally biased region" description="Polar residues" evidence="1">
    <location>
        <begin position="264"/>
        <end position="280"/>
    </location>
</feature>
<feature type="compositionally biased region" description="Basic and acidic residues" evidence="1">
    <location>
        <begin position="14"/>
        <end position="31"/>
    </location>
</feature>
<feature type="region of interest" description="Disordered" evidence="1">
    <location>
        <begin position="261"/>
        <end position="280"/>
    </location>
</feature>
<dbReference type="EMBL" id="JAWCUI010000002">
    <property type="protein sequence ID" value="KAL1903176.1"/>
    <property type="molecule type" value="Genomic_DNA"/>
</dbReference>
<feature type="compositionally biased region" description="Basic and acidic residues" evidence="1">
    <location>
        <begin position="550"/>
        <end position="559"/>
    </location>
</feature>
<feature type="region of interest" description="Disordered" evidence="1">
    <location>
        <begin position="379"/>
        <end position="616"/>
    </location>
</feature>
<feature type="region of interest" description="Disordered" evidence="1">
    <location>
        <begin position="13"/>
        <end position="79"/>
    </location>
</feature>
<gene>
    <name evidence="2" type="ORF">Sste5346_000461</name>
</gene>
<name>A0ABR3ZSL2_9PEZI</name>
<evidence type="ECO:0000313" key="3">
    <source>
        <dbReference type="Proteomes" id="UP001583186"/>
    </source>
</evidence>
<feature type="compositionally biased region" description="Polar residues" evidence="1">
    <location>
        <begin position="495"/>
        <end position="511"/>
    </location>
</feature>
<feature type="compositionally biased region" description="Basic residues" evidence="1">
    <location>
        <begin position="420"/>
        <end position="436"/>
    </location>
</feature>
<feature type="region of interest" description="Disordered" evidence="1">
    <location>
        <begin position="194"/>
        <end position="256"/>
    </location>
</feature>
<feature type="compositionally biased region" description="Low complexity" evidence="1">
    <location>
        <begin position="239"/>
        <end position="256"/>
    </location>
</feature>
<comment type="caution">
    <text evidence="2">The sequence shown here is derived from an EMBL/GenBank/DDBJ whole genome shotgun (WGS) entry which is preliminary data.</text>
</comment>
<feature type="compositionally biased region" description="Low complexity" evidence="1">
    <location>
        <begin position="715"/>
        <end position="732"/>
    </location>
</feature>
<proteinExistence type="predicted"/>
<feature type="compositionally biased region" description="Low complexity" evidence="1">
    <location>
        <begin position="42"/>
        <end position="60"/>
    </location>
</feature>
<feature type="compositionally biased region" description="Polar residues" evidence="1">
    <location>
        <begin position="207"/>
        <end position="219"/>
    </location>
</feature>
<feature type="region of interest" description="Disordered" evidence="1">
    <location>
        <begin position="100"/>
        <end position="159"/>
    </location>
</feature>
<protein>
    <submittedName>
        <fullName evidence="2">Uncharacterized protein</fullName>
    </submittedName>
</protein>
<feature type="region of interest" description="Disordered" evidence="1">
    <location>
        <begin position="698"/>
        <end position="762"/>
    </location>
</feature>
<accession>A0ABR3ZSL2</accession>
<keyword evidence="3" id="KW-1185">Reference proteome</keyword>
<evidence type="ECO:0000256" key="1">
    <source>
        <dbReference type="SAM" id="MobiDB-lite"/>
    </source>
</evidence>
<feature type="compositionally biased region" description="Basic and acidic residues" evidence="1">
    <location>
        <begin position="734"/>
        <end position="762"/>
    </location>
</feature>
<feature type="compositionally biased region" description="Polar residues" evidence="1">
    <location>
        <begin position="591"/>
        <end position="606"/>
    </location>
</feature>
<sequence>MDAMYINSKAHVLLSEDKTRDGARESRERSSRQRPASDAGLSSGRAAVKSVSASSTSASAYPRPHAYRHSRISSSSSYSATVTISSPVAALTSYQPRASTSLSALSSQNPSSSLPPPPPLPPQSRPVNGHHRNGSVSSNGNQVVPNPPSSSSILFFNPGNNTTPETSLVGARGKSIPLDDSTAAHRTSALRELNSSFPSPVLRHQQAKSTGAQSTTYSQPVIVRTYSGPPQSPSTSAHYRPPSSSRRAGSRASYARRIPYVPSGTASSSTWDPAANSSNDAQRVGWGLANSLFGMARSKRKKGGFLPWPFVASTDGQSQKDEAKLPPIEAFSYRGFMADLQTTTDIRSDLDRIAEICARSRYCLSDKYDSHVTPHGSGASFMASVSQHPNHSKGRRKGASSPGGPTLQAVPSDDDESSARGHRRRRGGIGGARRRSAAYGTLETIMSSSRSSEEDKTKKKSAADIAEAVRGRAARKGLAATDSPGDGTTTTTEENSVLDQTSSKSSKSPNGKDNGRKGSKSPQNSPRASLVDDDNNAPDSNGQPTTSRSSPDRQQEKIPRRPKSTSFAHAVIGSSRQQQKHRHTAGRERTSTPTASTQRGLSSVPTLLSDPALPQTSDGTIDMYNVLDTVNGQSLPQASNSRRSRNNREPSIHIVDPDSEAGQDPSLYLSPEDAAEAGFFSGLTNWIPWMAPGNDGATIGQPYPGGHHASRSRQPATQTTAVAPAAAGPSHAEGSLRELLKTVDDTNGKEKKGKAVDDSGSR</sequence>
<feature type="compositionally biased region" description="Pro residues" evidence="1">
    <location>
        <begin position="113"/>
        <end position="124"/>
    </location>
</feature>
<feature type="compositionally biased region" description="Polar residues" evidence="1">
    <location>
        <begin position="537"/>
        <end position="549"/>
    </location>
</feature>
<organism evidence="2 3">
    <name type="scientific">Sporothrix stenoceras</name>
    <dbReference type="NCBI Taxonomy" id="5173"/>
    <lineage>
        <taxon>Eukaryota</taxon>
        <taxon>Fungi</taxon>
        <taxon>Dikarya</taxon>
        <taxon>Ascomycota</taxon>
        <taxon>Pezizomycotina</taxon>
        <taxon>Sordariomycetes</taxon>
        <taxon>Sordariomycetidae</taxon>
        <taxon>Ophiostomatales</taxon>
        <taxon>Ophiostomataceae</taxon>
        <taxon>Sporothrix</taxon>
    </lineage>
</organism>